<organism evidence="1 2">
    <name type="scientific">Coniosporium uncinatum</name>
    <dbReference type="NCBI Taxonomy" id="93489"/>
    <lineage>
        <taxon>Eukaryota</taxon>
        <taxon>Fungi</taxon>
        <taxon>Dikarya</taxon>
        <taxon>Ascomycota</taxon>
        <taxon>Pezizomycotina</taxon>
        <taxon>Dothideomycetes</taxon>
        <taxon>Dothideomycetes incertae sedis</taxon>
        <taxon>Coniosporium</taxon>
    </lineage>
</organism>
<evidence type="ECO:0000313" key="2">
    <source>
        <dbReference type="Proteomes" id="UP001186974"/>
    </source>
</evidence>
<feature type="non-terminal residue" evidence="1">
    <location>
        <position position="1"/>
    </location>
</feature>
<gene>
    <name evidence="1" type="ORF">LTS18_002792</name>
</gene>
<accession>A0ACC3DU55</accession>
<proteinExistence type="predicted"/>
<protein>
    <submittedName>
        <fullName evidence="1">Uncharacterized protein</fullName>
    </submittedName>
</protein>
<dbReference type="Proteomes" id="UP001186974">
    <property type="component" value="Unassembled WGS sequence"/>
</dbReference>
<evidence type="ECO:0000313" key="1">
    <source>
        <dbReference type="EMBL" id="KAK3080230.1"/>
    </source>
</evidence>
<keyword evidence="2" id="KW-1185">Reference proteome</keyword>
<dbReference type="EMBL" id="JAWDJW010000670">
    <property type="protein sequence ID" value="KAK3080230.1"/>
    <property type="molecule type" value="Genomic_DNA"/>
</dbReference>
<sequence>AINAVPAVRAQWDQALQMINNALDLGENVAAELPPPAAGPAKPMSAPKTPQPSAIKDSSSAVKARAEEETTFRDVVEDWCASENLLFMPLREAHSSGAPMYRITASATGRGGVIVYIKGDIVWAQNRKDKALWEPVGLEEKLVEKAEGK</sequence>
<reference evidence="1" key="1">
    <citation type="submission" date="2024-09" db="EMBL/GenBank/DDBJ databases">
        <title>Black Yeasts Isolated from many extreme environments.</title>
        <authorList>
            <person name="Coleine C."/>
            <person name="Stajich J.E."/>
            <person name="Selbmann L."/>
        </authorList>
    </citation>
    <scope>NUCLEOTIDE SEQUENCE</scope>
    <source>
        <strain evidence="1">CCFEE 5737</strain>
    </source>
</reference>
<comment type="caution">
    <text evidence="1">The sequence shown here is derived from an EMBL/GenBank/DDBJ whole genome shotgun (WGS) entry which is preliminary data.</text>
</comment>
<name>A0ACC3DU55_9PEZI</name>